<dbReference type="GeneID" id="95348375"/>
<dbReference type="CDD" id="cd06971">
    <property type="entry name" value="PgpA"/>
    <property type="match status" value="1"/>
</dbReference>
<dbReference type="STRING" id="89059.LAC1533_0280"/>
<dbReference type="EMBL" id="LT630287">
    <property type="protein sequence ID" value="SFV39700.1"/>
    <property type="molecule type" value="Genomic_DNA"/>
</dbReference>
<gene>
    <name evidence="2" type="ORF">IV43_GL000338</name>
    <name evidence="3" type="ORF">LAC1533_0280</name>
</gene>
<evidence type="ECO:0000259" key="1">
    <source>
        <dbReference type="Pfam" id="PF04608"/>
    </source>
</evidence>
<dbReference type="Proteomes" id="UP000051491">
    <property type="component" value="Unassembled WGS sequence"/>
</dbReference>
<dbReference type="PATRIC" id="fig|89059.3.peg.343"/>
<dbReference type="OrthoDB" id="9793244at2"/>
<dbReference type="AlphaFoldDB" id="A0A0R2JZT0"/>
<evidence type="ECO:0000313" key="4">
    <source>
        <dbReference type="Proteomes" id="UP000051491"/>
    </source>
</evidence>
<dbReference type="Proteomes" id="UP000190935">
    <property type="component" value="Chromosome I"/>
</dbReference>
<dbReference type="Gene3D" id="1.10.3760.10">
    <property type="entry name" value="PgpA-like"/>
    <property type="match status" value="1"/>
</dbReference>
<dbReference type="InterPro" id="IPR036681">
    <property type="entry name" value="PgpA-like_sf"/>
</dbReference>
<evidence type="ECO:0000313" key="2">
    <source>
        <dbReference type="EMBL" id="KRN80517.1"/>
    </source>
</evidence>
<proteinExistence type="predicted"/>
<dbReference type="PIRSF" id="PIRSF019587">
    <property type="entry name" value="PGPase"/>
    <property type="match status" value="1"/>
</dbReference>
<sequence>MRTKDFKYPDKAAFDFVVGELAKREITMATIADIAFDLQKDFYPGAKKEEFLDAANEVLHKREVLNNAMVALELDRLATEGQLKQPLQNIVANDSGVFGVDESLAVSIANIYGTIGVTNFGYLDRVKNGVIKKLDTQKDGRVNTFIDDLIGALVAAVAAKMAHQYA</sequence>
<dbReference type="GO" id="GO:0008962">
    <property type="term" value="F:phosphatidylglycerophosphatase activity"/>
    <property type="evidence" value="ECO:0007669"/>
    <property type="project" value="InterPro"/>
</dbReference>
<dbReference type="SUPFAM" id="SSF101307">
    <property type="entry name" value="YutG-like"/>
    <property type="match status" value="1"/>
</dbReference>
<dbReference type="EMBL" id="JQBK01000121">
    <property type="protein sequence ID" value="KRN80517.1"/>
    <property type="molecule type" value="Genomic_DNA"/>
</dbReference>
<evidence type="ECO:0000313" key="3">
    <source>
        <dbReference type="EMBL" id="SFV39700.1"/>
    </source>
</evidence>
<protein>
    <submittedName>
        <fullName evidence="3">Low temperature requirement C protein</fullName>
    </submittedName>
</protein>
<organism evidence="2 4">
    <name type="scientific">Ligilactobacillus acidipiscis</name>
    <dbReference type="NCBI Taxonomy" id="89059"/>
    <lineage>
        <taxon>Bacteria</taxon>
        <taxon>Bacillati</taxon>
        <taxon>Bacillota</taxon>
        <taxon>Bacilli</taxon>
        <taxon>Lactobacillales</taxon>
        <taxon>Lactobacillaceae</taxon>
        <taxon>Ligilactobacillus</taxon>
    </lineage>
</organism>
<name>A0A0R2JZT0_9LACO</name>
<dbReference type="RefSeq" id="WP_010495092.1">
    <property type="nucleotide sequence ID" value="NZ_JQBK01000121.1"/>
</dbReference>
<reference evidence="2 4" key="1">
    <citation type="journal article" date="2015" name="Genome Announc.">
        <title>Expanding the biotechnology potential of lactobacilli through comparative genomics of 213 strains and associated genera.</title>
        <authorList>
            <person name="Sun Z."/>
            <person name="Harris H.M."/>
            <person name="McCann A."/>
            <person name="Guo C."/>
            <person name="Argimon S."/>
            <person name="Zhang W."/>
            <person name="Yang X."/>
            <person name="Jeffery I.B."/>
            <person name="Cooney J.C."/>
            <person name="Kagawa T.F."/>
            <person name="Liu W."/>
            <person name="Song Y."/>
            <person name="Salvetti E."/>
            <person name="Wrobel A."/>
            <person name="Rasinkangas P."/>
            <person name="Parkhill J."/>
            <person name="Rea M.C."/>
            <person name="O'Sullivan O."/>
            <person name="Ritari J."/>
            <person name="Douillard F.P."/>
            <person name="Paul Ross R."/>
            <person name="Yang R."/>
            <person name="Briner A.E."/>
            <person name="Felis G.E."/>
            <person name="de Vos W.M."/>
            <person name="Barrangou R."/>
            <person name="Klaenhammer T.R."/>
            <person name="Caufield P.W."/>
            <person name="Cui Y."/>
            <person name="Zhang H."/>
            <person name="O'Toole P.W."/>
        </authorList>
    </citation>
    <scope>NUCLEOTIDE SEQUENCE [LARGE SCALE GENOMIC DNA]</scope>
    <source>
        <strain evidence="2 4">DSM 15353</strain>
    </source>
</reference>
<reference evidence="3" key="2">
    <citation type="submission" date="2016-11" db="EMBL/GenBank/DDBJ databases">
        <authorList>
            <person name="Jaros S."/>
            <person name="Januszkiewicz K."/>
            <person name="Wedrychowicz H."/>
        </authorList>
    </citation>
    <scope>NUCLEOTIDE SEQUENCE [LARGE SCALE GENOMIC DNA]</scope>
    <source>
        <strain evidence="3">ACA-DC 1533</strain>
    </source>
</reference>
<accession>A0A0R2JZT0</accession>
<dbReference type="KEGG" id="laca:LAC1533_0280"/>
<dbReference type="InterPro" id="IPR026038">
    <property type="entry name" value="Put_PGPase"/>
</dbReference>
<dbReference type="GO" id="GO:0006629">
    <property type="term" value="P:lipid metabolic process"/>
    <property type="evidence" value="ECO:0007669"/>
    <property type="project" value="InterPro"/>
</dbReference>
<feature type="domain" description="YutG/PgpA" evidence="1">
    <location>
        <begin position="19"/>
        <end position="163"/>
    </location>
</feature>
<dbReference type="InterPro" id="IPR007686">
    <property type="entry name" value="YutG/PgpA"/>
</dbReference>
<reference evidence="5" key="3">
    <citation type="submission" date="2016-11" db="EMBL/GenBank/DDBJ databases">
        <authorList>
            <person name="Papadimitriou K."/>
        </authorList>
    </citation>
    <scope>NUCLEOTIDE SEQUENCE [LARGE SCALE GENOMIC DNA]</scope>
    <source>
        <strain evidence="5">ACA-DC 1533</strain>
    </source>
</reference>
<evidence type="ECO:0000313" key="5">
    <source>
        <dbReference type="Proteomes" id="UP000190935"/>
    </source>
</evidence>
<dbReference type="Pfam" id="PF04608">
    <property type="entry name" value="PgpA"/>
    <property type="match status" value="1"/>
</dbReference>